<evidence type="ECO:0000256" key="9">
    <source>
        <dbReference type="ARBA" id="ARBA00023306"/>
    </source>
</evidence>
<evidence type="ECO:0000256" key="3">
    <source>
        <dbReference type="ARBA" id="ARBA00022618"/>
    </source>
</evidence>
<evidence type="ECO:0000256" key="8">
    <source>
        <dbReference type="ARBA" id="ARBA00023210"/>
    </source>
</evidence>
<comment type="cofactor">
    <cofactor evidence="1">
        <name>Mg(2+)</name>
        <dbReference type="ChEBI" id="CHEBI:18420"/>
    </cofactor>
</comment>
<keyword evidence="5 10" id="KW-0547">Nucleotide-binding</keyword>
<organism evidence="12 13">
    <name type="scientific">Candidatus Campbellbacteria bacterium CG22_combo_CG10-13_8_21_14_all_36_13</name>
    <dbReference type="NCBI Taxonomy" id="1974529"/>
    <lineage>
        <taxon>Bacteria</taxon>
        <taxon>Candidatus Campbelliibacteriota</taxon>
    </lineage>
</organism>
<dbReference type="EMBL" id="PCTT01000018">
    <property type="protein sequence ID" value="PIP87207.1"/>
    <property type="molecule type" value="Genomic_DNA"/>
</dbReference>
<name>A0A2H0DYG0_9BACT</name>
<keyword evidence="6" id="KW-0460">Magnesium</keyword>
<dbReference type="InterPro" id="IPR019987">
    <property type="entry name" value="GTP-bd_ribosome_bio_YsxC"/>
</dbReference>
<evidence type="ECO:0000313" key="12">
    <source>
        <dbReference type="EMBL" id="PIP87207.1"/>
    </source>
</evidence>
<keyword evidence="7 10" id="KW-0342">GTP-binding</keyword>
<dbReference type="NCBIfam" id="TIGR00231">
    <property type="entry name" value="small_GTP"/>
    <property type="match status" value="1"/>
</dbReference>
<dbReference type="GO" id="GO:0046872">
    <property type="term" value="F:metal ion binding"/>
    <property type="evidence" value="ECO:0007669"/>
    <property type="project" value="UniProtKB-KW"/>
</dbReference>
<proteinExistence type="inferred from homology"/>
<dbReference type="NCBIfam" id="TIGR03598">
    <property type="entry name" value="GTPase_YsxC"/>
    <property type="match status" value="1"/>
</dbReference>
<comment type="similarity">
    <text evidence="2 10">Belongs to the TRAFAC class TrmE-Era-EngA-EngB-Septin-like GTPase superfamily. EngB GTPase family.</text>
</comment>
<comment type="function">
    <text evidence="10">Necessary for normal cell division and for the maintenance of normal septation.</text>
</comment>
<dbReference type="Proteomes" id="UP000231143">
    <property type="component" value="Unassembled WGS sequence"/>
</dbReference>
<evidence type="ECO:0000259" key="11">
    <source>
        <dbReference type="PROSITE" id="PS51706"/>
    </source>
</evidence>
<dbReference type="GO" id="GO:0005829">
    <property type="term" value="C:cytosol"/>
    <property type="evidence" value="ECO:0007669"/>
    <property type="project" value="TreeGrafter"/>
</dbReference>
<dbReference type="HAMAP" id="MF_00321">
    <property type="entry name" value="GTPase_EngB"/>
    <property type="match status" value="1"/>
</dbReference>
<dbReference type="InterPro" id="IPR027417">
    <property type="entry name" value="P-loop_NTPase"/>
</dbReference>
<evidence type="ECO:0000256" key="1">
    <source>
        <dbReference type="ARBA" id="ARBA00001946"/>
    </source>
</evidence>
<feature type="domain" description="EngB-type G" evidence="11">
    <location>
        <begin position="30"/>
        <end position="207"/>
    </location>
</feature>
<dbReference type="InterPro" id="IPR005225">
    <property type="entry name" value="Small_GTP-bd"/>
</dbReference>
<sequence length="207" mass="23202">MDKMNTAQKKIQNLSFVKGVVGTDDIFTDNIPQYAFVGRSNVGKSSLINMIFGKKIAHSSSTPGKTSEINFFSVNGDDFYIVDLPGYGYAKVEKKMQDKFRKRIIWYLSESNALPEKIFLILDARRGIADLDRELMDILKLEGHSFVIVVNKIDKLKQSEISKLKKELESQLASIGMYTSEVVFCSAKTGRGKDKILDILFGGATLK</sequence>
<protein>
    <recommendedName>
        <fullName evidence="10">Probable GTP-binding protein EngB</fullName>
    </recommendedName>
</protein>
<evidence type="ECO:0000313" key="13">
    <source>
        <dbReference type="Proteomes" id="UP000231143"/>
    </source>
</evidence>
<accession>A0A2H0DYG0</accession>
<keyword evidence="8 10" id="KW-0717">Septation</keyword>
<evidence type="ECO:0000256" key="4">
    <source>
        <dbReference type="ARBA" id="ARBA00022723"/>
    </source>
</evidence>
<dbReference type="AlphaFoldDB" id="A0A2H0DYG0"/>
<evidence type="ECO:0000256" key="5">
    <source>
        <dbReference type="ARBA" id="ARBA00022741"/>
    </source>
</evidence>
<keyword evidence="4" id="KW-0479">Metal-binding</keyword>
<evidence type="ECO:0000256" key="2">
    <source>
        <dbReference type="ARBA" id="ARBA00009638"/>
    </source>
</evidence>
<dbReference type="InterPro" id="IPR030393">
    <property type="entry name" value="G_ENGB_dom"/>
</dbReference>
<dbReference type="CDD" id="cd01876">
    <property type="entry name" value="YihA_EngB"/>
    <property type="match status" value="1"/>
</dbReference>
<evidence type="ECO:0000256" key="7">
    <source>
        <dbReference type="ARBA" id="ARBA00023134"/>
    </source>
</evidence>
<evidence type="ECO:0000256" key="6">
    <source>
        <dbReference type="ARBA" id="ARBA00022842"/>
    </source>
</evidence>
<keyword evidence="3 10" id="KW-0132">Cell division</keyword>
<dbReference type="Gene3D" id="3.40.50.300">
    <property type="entry name" value="P-loop containing nucleotide triphosphate hydrolases"/>
    <property type="match status" value="1"/>
</dbReference>
<evidence type="ECO:0000256" key="10">
    <source>
        <dbReference type="HAMAP-Rule" id="MF_00321"/>
    </source>
</evidence>
<dbReference type="PANTHER" id="PTHR11649">
    <property type="entry name" value="MSS1/TRME-RELATED GTP-BINDING PROTEIN"/>
    <property type="match status" value="1"/>
</dbReference>
<reference evidence="12 13" key="1">
    <citation type="submission" date="2017-09" db="EMBL/GenBank/DDBJ databases">
        <title>Depth-based differentiation of microbial function through sediment-hosted aquifers and enrichment of novel symbionts in the deep terrestrial subsurface.</title>
        <authorList>
            <person name="Probst A.J."/>
            <person name="Ladd B."/>
            <person name="Jarett J.K."/>
            <person name="Geller-Mcgrath D.E."/>
            <person name="Sieber C.M."/>
            <person name="Emerson J.B."/>
            <person name="Anantharaman K."/>
            <person name="Thomas B.C."/>
            <person name="Malmstrom R."/>
            <person name="Stieglmeier M."/>
            <person name="Klingl A."/>
            <person name="Woyke T."/>
            <person name="Ryan C.M."/>
            <person name="Banfield J.F."/>
        </authorList>
    </citation>
    <scope>NUCLEOTIDE SEQUENCE [LARGE SCALE GENOMIC DNA]</scope>
    <source>
        <strain evidence="12">CG22_combo_CG10-13_8_21_14_all_36_13</strain>
    </source>
</reference>
<dbReference type="PANTHER" id="PTHR11649:SF13">
    <property type="entry name" value="ENGB-TYPE G DOMAIN-CONTAINING PROTEIN"/>
    <property type="match status" value="1"/>
</dbReference>
<gene>
    <name evidence="10" type="primary">engB</name>
    <name evidence="12" type="ORF">COW81_01480</name>
</gene>
<comment type="caution">
    <text evidence="12">The sequence shown here is derived from an EMBL/GenBank/DDBJ whole genome shotgun (WGS) entry which is preliminary data.</text>
</comment>
<dbReference type="InterPro" id="IPR006073">
    <property type="entry name" value="GTP-bd"/>
</dbReference>
<keyword evidence="9 10" id="KW-0131">Cell cycle</keyword>
<dbReference type="Pfam" id="PF01926">
    <property type="entry name" value="MMR_HSR1"/>
    <property type="match status" value="1"/>
</dbReference>
<dbReference type="PROSITE" id="PS51706">
    <property type="entry name" value="G_ENGB"/>
    <property type="match status" value="1"/>
</dbReference>
<dbReference type="GO" id="GO:0000917">
    <property type="term" value="P:division septum assembly"/>
    <property type="evidence" value="ECO:0007669"/>
    <property type="project" value="UniProtKB-KW"/>
</dbReference>
<dbReference type="GO" id="GO:0005525">
    <property type="term" value="F:GTP binding"/>
    <property type="evidence" value="ECO:0007669"/>
    <property type="project" value="UniProtKB-UniRule"/>
</dbReference>
<dbReference type="SUPFAM" id="SSF52540">
    <property type="entry name" value="P-loop containing nucleoside triphosphate hydrolases"/>
    <property type="match status" value="1"/>
</dbReference>